<dbReference type="PANTHER" id="PTHR36842:SF1">
    <property type="entry name" value="PROTEIN TOLB"/>
    <property type="match status" value="1"/>
</dbReference>
<evidence type="ECO:0000256" key="3">
    <source>
        <dbReference type="PROSITE-ProRule" id="PRU01091"/>
    </source>
</evidence>
<dbReference type="InterPro" id="IPR011659">
    <property type="entry name" value="WD40"/>
</dbReference>
<keyword evidence="4" id="KW-0812">Transmembrane</keyword>
<feature type="transmembrane region" description="Helical" evidence="4">
    <location>
        <begin position="115"/>
        <end position="135"/>
    </location>
</feature>
<sequence>MENKQYRLGRYFVDVARNEIVHGDSTASVPPKAMEVLHVLIQNQGKVIAFSTLTELVWHNRVVSPNSLQRCISQLRHAFGEDSKSQSVIRTHARRGYSLELAICDDSVCTPKRRYLVYVLVLAVLILAGLSIEGWRTSQANLAKIEITASTPLTSSDGAEMYGSFSADGRFVVFLRSIDACHSHVWVKDVIRAQTFRLSSEPGVYGRPRWSLDGTHIVVSARGQCQSDSEAQQRWSIKRFNMVAKQPLPHGGDTVLDSSHLRIGKVLGLKQGAVAFLQEYSDNQVRLATYNSQAGKVVPLFSPAGMLIYEYAYLSKRDQFVVLGMDSKNQHDMVLLSSSGEKLAQHRLQFPPAVSAVQGVEVSTHPSERFLIAEIAGKLYHLTLKGGLSVLPTPTRHKVSAPHFHPGGQSLLVTESYADTDIRMFSFKTSSVDEPALYPQLRSNLSDEAARFQPDGELVAFTSTRSGKRQVWLSNGQTSYPLEVPDAPITSRFISWSPSGSALAAATQDGVIVYDLEGGARHIKTRYPVLEVLQWSDKQTLLVLVPELGAQRLYQLHLQNSRFMKVSDRDLLWAVSTPNTEVVVLDKAYRVWIGDKEVSRLANKLERPYFSLYERDLYGVSPDRKLWRYNLDDDVLHYIAQLPVRARYVSDVNGEQALLTYMMQLNRELVSFSVQ</sequence>
<dbReference type="Proteomes" id="UP000306719">
    <property type="component" value="Unassembled WGS sequence"/>
</dbReference>
<dbReference type="OrthoDB" id="5693682at2"/>
<comment type="caution">
    <text evidence="6">The sequence shown here is derived from an EMBL/GenBank/DDBJ whole genome shotgun (WGS) entry which is preliminary data.</text>
</comment>
<evidence type="ECO:0000256" key="4">
    <source>
        <dbReference type="SAM" id="Phobius"/>
    </source>
</evidence>
<dbReference type="Pfam" id="PF00486">
    <property type="entry name" value="Trans_reg_C"/>
    <property type="match status" value="1"/>
</dbReference>
<dbReference type="Gene3D" id="2.120.10.30">
    <property type="entry name" value="TolB, C-terminal domain"/>
    <property type="match status" value="2"/>
</dbReference>
<dbReference type="GO" id="GO:0000160">
    <property type="term" value="P:phosphorelay signal transduction system"/>
    <property type="evidence" value="ECO:0007669"/>
    <property type="project" value="InterPro"/>
</dbReference>
<dbReference type="InterPro" id="IPR016032">
    <property type="entry name" value="Sig_transdc_resp-reg_C-effctor"/>
</dbReference>
<gene>
    <name evidence="6" type="ORF">CWB98_01465</name>
</gene>
<keyword evidence="2 3" id="KW-0238">DNA-binding</keyword>
<dbReference type="PROSITE" id="PS51755">
    <property type="entry name" value="OMPR_PHOB"/>
    <property type="match status" value="1"/>
</dbReference>
<dbReference type="InterPro" id="IPR001867">
    <property type="entry name" value="OmpR/PhoB-type_DNA-bd"/>
</dbReference>
<evidence type="ECO:0000313" key="7">
    <source>
        <dbReference type="Proteomes" id="UP000306719"/>
    </source>
</evidence>
<dbReference type="InterPro" id="IPR011042">
    <property type="entry name" value="6-blade_b-propeller_TolB-like"/>
</dbReference>
<reference evidence="6 7" key="1">
    <citation type="submission" date="2018-01" db="EMBL/GenBank/DDBJ databases">
        <authorList>
            <person name="Paulsen S."/>
            <person name="Gram L.K."/>
        </authorList>
    </citation>
    <scope>NUCLEOTIDE SEQUENCE [LARGE SCALE GENOMIC DNA]</scope>
    <source>
        <strain evidence="6 7">S2599</strain>
    </source>
</reference>
<keyword evidence="4" id="KW-1133">Transmembrane helix</keyword>
<evidence type="ECO:0000256" key="2">
    <source>
        <dbReference type="ARBA" id="ARBA00023125"/>
    </source>
</evidence>
<evidence type="ECO:0000256" key="1">
    <source>
        <dbReference type="ARBA" id="ARBA00009820"/>
    </source>
</evidence>
<dbReference type="Pfam" id="PF07676">
    <property type="entry name" value="PD40"/>
    <property type="match status" value="2"/>
</dbReference>
<organism evidence="6 7">
    <name type="scientific">Pseudoalteromonas rubra</name>
    <dbReference type="NCBI Taxonomy" id="43658"/>
    <lineage>
        <taxon>Bacteria</taxon>
        <taxon>Pseudomonadati</taxon>
        <taxon>Pseudomonadota</taxon>
        <taxon>Gammaproteobacteria</taxon>
        <taxon>Alteromonadales</taxon>
        <taxon>Pseudoalteromonadaceae</taxon>
        <taxon>Pseudoalteromonas</taxon>
    </lineage>
</organism>
<dbReference type="EMBL" id="PNCJ01000005">
    <property type="protein sequence ID" value="TMP39283.1"/>
    <property type="molecule type" value="Genomic_DNA"/>
</dbReference>
<dbReference type="GO" id="GO:0003677">
    <property type="term" value="F:DNA binding"/>
    <property type="evidence" value="ECO:0007669"/>
    <property type="project" value="UniProtKB-UniRule"/>
</dbReference>
<dbReference type="PANTHER" id="PTHR36842">
    <property type="entry name" value="PROTEIN TOLB HOMOLOG"/>
    <property type="match status" value="1"/>
</dbReference>
<dbReference type="GO" id="GO:0006355">
    <property type="term" value="P:regulation of DNA-templated transcription"/>
    <property type="evidence" value="ECO:0007669"/>
    <property type="project" value="InterPro"/>
</dbReference>
<dbReference type="CDD" id="cd00383">
    <property type="entry name" value="trans_reg_C"/>
    <property type="match status" value="1"/>
</dbReference>
<feature type="DNA-binding region" description="OmpR/PhoB-type" evidence="3">
    <location>
        <begin position="3"/>
        <end position="101"/>
    </location>
</feature>
<dbReference type="AlphaFoldDB" id="A0A5S3X6B3"/>
<dbReference type="Gene3D" id="1.10.10.10">
    <property type="entry name" value="Winged helix-like DNA-binding domain superfamily/Winged helix DNA-binding domain"/>
    <property type="match status" value="1"/>
</dbReference>
<comment type="similarity">
    <text evidence="1">Belongs to the TolB family.</text>
</comment>
<dbReference type="SMART" id="SM00862">
    <property type="entry name" value="Trans_reg_C"/>
    <property type="match status" value="1"/>
</dbReference>
<reference evidence="7" key="2">
    <citation type="submission" date="2019-06" db="EMBL/GenBank/DDBJ databases">
        <title>Co-occurence of chitin degradation, pigmentation and bioactivity in marine Pseudoalteromonas.</title>
        <authorList>
            <person name="Sonnenschein E.C."/>
            <person name="Bech P.K."/>
        </authorList>
    </citation>
    <scope>NUCLEOTIDE SEQUENCE [LARGE SCALE GENOMIC DNA]</scope>
    <source>
        <strain evidence="7">S2599</strain>
    </source>
</reference>
<dbReference type="SUPFAM" id="SSF46894">
    <property type="entry name" value="C-terminal effector domain of the bipartite response regulators"/>
    <property type="match status" value="1"/>
</dbReference>
<accession>A0A5S3X6B3</accession>
<protein>
    <recommendedName>
        <fullName evidence="5">OmpR/PhoB-type domain-containing protein</fullName>
    </recommendedName>
</protein>
<dbReference type="SUPFAM" id="SSF82171">
    <property type="entry name" value="DPP6 N-terminal domain-like"/>
    <property type="match status" value="1"/>
</dbReference>
<evidence type="ECO:0000313" key="6">
    <source>
        <dbReference type="EMBL" id="TMP39283.1"/>
    </source>
</evidence>
<dbReference type="InterPro" id="IPR036388">
    <property type="entry name" value="WH-like_DNA-bd_sf"/>
</dbReference>
<proteinExistence type="inferred from homology"/>
<evidence type="ECO:0000259" key="5">
    <source>
        <dbReference type="PROSITE" id="PS51755"/>
    </source>
</evidence>
<feature type="domain" description="OmpR/PhoB-type" evidence="5">
    <location>
        <begin position="3"/>
        <end position="101"/>
    </location>
</feature>
<dbReference type="RefSeq" id="WP_138543205.1">
    <property type="nucleotide sequence ID" value="NZ_PNCJ01000005.1"/>
</dbReference>
<name>A0A5S3X6B3_9GAMM</name>
<keyword evidence="4" id="KW-0472">Membrane</keyword>